<dbReference type="OrthoDB" id="9806939at2"/>
<dbReference type="PANTHER" id="PTHR30469">
    <property type="entry name" value="MULTIDRUG RESISTANCE PROTEIN MDTA"/>
    <property type="match status" value="1"/>
</dbReference>
<feature type="domain" description="YknX-like C-terminal permuted SH3-like" evidence="5">
    <location>
        <begin position="286"/>
        <end position="352"/>
    </location>
</feature>
<evidence type="ECO:0000313" key="7">
    <source>
        <dbReference type="Proteomes" id="UP000193200"/>
    </source>
</evidence>
<dbReference type="Pfam" id="PF25989">
    <property type="entry name" value="YknX_C"/>
    <property type="match status" value="1"/>
</dbReference>
<evidence type="ECO:0000259" key="3">
    <source>
        <dbReference type="Pfam" id="PF25917"/>
    </source>
</evidence>
<feature type="domain" description="Multidrug resistance protein MdtA-like barrel-sandwich hybrid" evidence="3">
    <location>
        <begin position="75"/>
        <end position="194"/>
    </location>
</feature>
<dbReference type="Gene3D" id="2.40.50.100">
    <property type="match status" value="1"/>
</dbReference>
<evidence type="ECO:0000256" key="2">
    <source>
        <dbReference type="SAM" id="MobiDB-lite"/>
    </source>
</evidence>
<dbReference type="InterPro" id="IPR006143">
    <property type="entry name" value="RND_pump_MFP"/>
</dbReference>
<dbReference type="GO" id="GO:1990281">
    <property type="term" value="C:efflux pump complex"/>
    <property type="evidence" value="ECO:0007669"/>
    <property type="project" value="TreeGrafter"/>
</dbReference>
<dbReference type="EMBL" id="FWFR01000003">
    <property type="protein sequence ID" value="SLN72898.1"/>
    <property type="molecule type" value="Genomic_DNA"/>
</dbReference>
<evidence type="ECO:0000256" key="1">
    <source>
        <dbReference type="ARBA" id="ARBA00009477"/>
    </source>
</evidence>
<proteinExistence type="inferred from homology"/>
<dbReference type="PANTHER" id="PTHR30469:SF11">
    <property type="entry name" value="BLL4320 PROTEIN"/>
    <property type="match status" value="1"/>
</dbReference>
<dbReference type="Pfam" id="PF25917">
    <property type="entry name" value="BSH_RND"/>
    <property type="match status" value="1"/>
</dbReference>
<feature type="compositionally biased region" description="Basic and acidic residues" evidence="2">
    <location>
        <begin position="351"/>
        <end position="363"/>
    </location>
</feature>
<dbReference type="Pfam" id="PF25954">
    <property type="entry name" value="Beta-barrel_RND_2"/>
    <property type="match status" value="1"/>
</dbReference>
<gene>
    <name evidence="6" type="primary">mdtA_3</name>
    <name evidence="6" type="ORF">OCH7691_03528</name>
</gene>
<dbReference type="InterPro" id="IPR058625">
    <property type="entry name" value="MdtA-like_BSH"/>
</dbReference>
<comment type="similarity">
    <text evidence="1">Belongs to the membrane fusion protein (MFP) (TC 8.A.1) family.</text>
</comment>
<reference evidence="6 7" key="1">
    <citation type="submission" date="2017-03" db="EMBL/GenBank/DDBJ databases">
        <authorList>
            <person name="Afonso C.L."/>
            <person name="Miller P.J."/>
            <person name="Scott M.A."/>
            <person name="Spackman E."/>
            <person name="Goraichik I."/>
            <person name="Dimitrov K.M."/>
            <person name="Suarez D.L."/>
            <person name="Swayne D.E."/>
        </authorList>
    </citation>
    <scope>NUCLEOTIDE SEQUENCE [LARGE SCALE GENOMIC DNA]</scope>
    <source>
        <strain evidence="6 7">CECT 7691</strain>
    </source>
</reference>
<dbReference type="NCBIfam" id="TIGR01730">
    <property type="entry name" value="RND_mfp"/>
    <property type="match status" value="1"/>
</dbReference>
<dbReference type="InterPro" id="IPR058637">
    <property type="entry name" value="YknX-like_C"/>
</dbReference>
<dbReference type="Gene3D" id="1.10.287.470">
    <property type="entry name" value="Helix hairpin bin"/>
    <property type="match status" value="1"/>
</dbReference>
<evidence type="ECO:0000259" key="4">
    <source>
        <dbReference type="Pfam" id="PF25954"/>
    </source>
</evidence>
<accession>A0A1Y5TZW0</accession>
<protein>
    <submittedName>
        <fullName evidence="6">Multidrug resistance protein MdtA</fullName>
    </submittedName>
</protein>
<dbReference type="InterPro" id="IPR058792">
    <property type="entry name" value="Beta-barrel_RND_2"/>
</dbReference>
<feature type="region of interest" description="Disordered" evidence="2">
    <location>
        <begin position="351"/>
        <end position="371"/>
    </location>
</feature>
<dbReference type="GO" id="GO:0015562">
    <property type="term" value="F:efflux transmembrane transporter activity"/>
    <property type="evidence" value="ECO:0007669"/>
    <property type="project" value="TreeGrafter"/>
</dbReference>
<dbReference type="Gene3D" id="2.40.420.20">
    <property type="match status" value="1"/>
</dbReference>
<organism evidence="6 7">
    <name type="scientific">Oceanibacterium hippocampi</name>
    <dbReference type="NCBI Taxonomy" id="745714"/>
    <lineage>
        <taxon>Bacteria</taxon>
        <taxon>Pseudomonadati</taxon>
        <taxon>Pseudomonadota</taxon>
        <taxon>Alphaproteobacteria</taxon>
        <taxon>Sneathiellales</taxon>
        <taxon>Sneathiellaceae</taxon>
        <taxon>Oceanibacterium</taxon>
    </lineage>
</organism>
<dbReference type="InParanoid" id="A0A1Y5TZW0"/>
<feature type="domain" description="CusB-like beta-barrel" evidence="4">
    <location>
        <begin position="205"/>
        <end position="277"/>
    </location>
</feature>
<dbReference type="AlphaFoldDB" id="A0A1Y5TZW0"/>
<name>A0A1Y5TZW0_9PROT</name>
<dbReference type="FunFam" id="2.40.30.170:FF:000010">
    <property type="entry name" value="Efflux RND transporter periplasmic adaptor subunit"/>
    <property type="match status" value="1"/>
</dbReference>
<dbReference type="SUPFAM" id="SSF111369">
    <property type="entry name" value="HlyD-like secretion proteins"/>
    <property type="match status" value="1"/>
</dbReference>
<dbReference type="RefSeq" id="WP_085884863.1">
    <property type="nucleotide sequence ID" value="NZ_FWFR01000003.1"/>
</dbReference>
<dbReference type="Proteomes" id="UP000193200">
    <property type="component" value="Unassembled WGS sequence"/>
</dbReference>
<sequence>MKVGYQIGILAVLAGAAWAGWEYRESLPFFQTETVPDRRGAPRAVQVDAATARAGTIALVAEAIGTARANESIVLTSKVTGKVVGFGFQEGQFVKKGTLLLELDATELEAEVEESRANLRYIEQGLKRAQQLLKTRNVPQARVDELLAEQRAGEAGVAADAARLADYRILAPFSGTIGLREVSIGALVRPGDTVTTLDDLSRIKIDFQVPERLLAHLRPGLGVAALSDAYEGRSFDGVVDIVDNRVDPVTRTVRVRATLDNKEGLLRPGMFMSIRMTLGAKENGVLVPEQAIVVSATGQRVFVIREGKAYRVPVELGQRSEGTVEILSGVAAGDVVVTGGVQKLRDGAPVEIRDAAGSSDRKGGSPPAAEG</sequence>
<evidence type="ECO:0000259" key="5">
    <source>
        <dbReference type="Pfam" id="PF25989"/>
    </source>
</evidence>
<dbReference type="Gene3D" id="2.40.30.170">
    <property type="match status" value="1"/>
</dbReference>
<keyword evidence="7" id="KW-1185">Reference proteome</keyword>
<evidence type="ECO:0000313" key="6">
    <source>
        <dbReference type="EMBL" id="SLN72898.1"/>
    </source>
</evidence>